<dbReference type="PANTHER" id="PTHR10000:SF25">
    <property type="entry name" value="PHOSPHATASE YKRA-RELATED"/>
    <property type="match status" value="1"/>
</dbReference>
<accession>A0ABR5MJK4</accession>
<dbReference type="Gene3D" id="3.40.50.1000">
    <property type="entry name" value="HAD superfamily/HAD-like"/>
    <property type="match status" value="1"/>
</dbReference>
<keyword evidence="2" id="KW-1185">Reference proteome</keyword>
<dbReference type="InterPro" id="IPR023214">
    <property type="entry name" value="HAD_sf"/>
</dbReference>
<dbReference type="SUPFAM" id="SSF56784">
    <property type="entry name" value="HAD-like"/>
    <property type="match status" value="1"/>
</dbReference>
<dbReference type="Gene3D" id="3.30.1240.10">
    <property type="match status" value="1"/>
</dbReference>
<reference evidence="1 2" key="1">
    <citation type="submission" date="2015-07" db="EMBL/GenBank/DDBJ databases">
        <title>High-quality draft genome sequence of Oceanobacillus caeni HM6, a bacillus isolated from a human feces.</title>
        <authorList>
            <person name="Kumar J."/>
            <person name="Verma M.K."/>
            <person name="Pandey R."/>
            <person name="Bhambi M."/>
            <person name="Chauhan N."/>
        </authorList>
    </citation>
    <scope>NUCLEOTIDE SEQUENCE [LARGE SCALE GENOMIC DNA]</scope>
    <source>
        <strain evidence="1 2">HM6</strain>
    </source>
</reference>
<evidence type="ECO:0008006" key="3">
    <source>
        <dbReference type="Google" id="ProtNLM"/>
    </source>
</evidence>
<dbReference type="Pfam" id="PF08282">
    <property type="entry name" value="Hydrolase_3"/>
    <property type="match status" value="1"/>
</dbReference>
<dbReference type="RefSeq" id="WP_060668467.1">
    <property type="nucleotide sequence ID" value="NZ_LGTK01000027.1"/>
</dbReference>
<gene>
    <name evidence="1" type="ORF">AFL42_09300</name>
</gene>
<sequence length="254" mass="28315">MKGLVFFDLDGTLLNNKSDVDPDVIELIETLRKNDYEPIIATGRTIFEIKHVMEKTGISSIISMNGQLGIYRGKEVFEKTMDVEVLKRLKEMALSRNEHVAFYNADRIGITGHNDTARKAYELIHEPVPGIDGSMYEKEKINMVLVLSETGDKGYMEAFPELSFIRNGPASIDIIPKGGSKAAGIKTFLETLKISGLPTYAFGDGLNDIEMFELVDYGIAMGNAREALKEKASYVTETNMNNGIEQGLKHYHLI</sequence>
<name>A0ABR5MJK4_9BACI</name>
<dbReference type="InterPro" id="IPR006379">
    <property type="entry name" value="HAD-SF_hydro_IIB"/>
</dbReference>
<dbReference type="NCBIfam" id="TIGR01484">
    <property type="entry name" value="HAD-SF-IIB"/>
    <property type="match status" value="1"/>
</dbReference>
<proteinExistence type="predicted"/>
<dbReference type="NCBIfam" id="TIGR00099">
    <property type="entry name" value="Cof-subfamily"/>
    <property type="match status" value="1"/>
</dbReference>
<dbReference type="PANTHER" id="PTHR10000">
    <property type="entry name" value="PHOSPHOSERINE PHOSPHATASE"/>
    <property type="match status" value="1"/>
</dbReference>
<dbReference type="PROSITE" id="PS01228">
    <property type="entry name" value="COF_1"/>
    <property type="match status" value="1"/>
</dbReference>
<evidence type="ECO:0000313" key="1">
    <source>
        <dbReference type="EMBL" id="KPH74982.1"/>
    </source>
</evidence>
<evidence type="ECO:0000313" key="2">
    <source>
        <dbReference type="Proteomes" id="UP000037854"/>
    </source>
</evidence>
<dbReference type="EMBL" id="LGTK01000027">
    <property type="protein sequence ID" value="KPH74982.1"/>
    <property type="molecule type" value="Genomic_DNA"/>
</dbReference>
<comment type="caution">
    <text evidence="1">The sequence shown here is derived from an EMBL/GenBank/DDBJ whole genome shotgun (WGS) entry which is preliminary data.</text>
</comment>
<dbReference type="Proteomes" id="UP000037854">
    <property type="component" value="Unassembled WGS sequence"/>
</dbReference>
<organism evidence="1 2">
    <name type="scientific">Oceanobacillus caeni</name>
    <dbReference type="NCBI Taxonomy" id="405946"/>
    <lineage>
        <taxon>Bacteria</taxon>
        <taxon>Bacillati</taxon>
        <taxon>Bacillota</taxon>
        <taxon>Bacilli</taxon>
        <taxon>Bacillales</taxon>
        <taxon>Bacillaceae</taxon>
        <taxon>Oceanobacillus</taxon>
    </lineage>
</organism>
<dbReference type="SFLD" id="SFLDG01140">
    <property type="entry name" value="C2.B:_Phosphomannomutase_and_P"/>
    <property type="match status" value="1"/>
</dbReference>
<dbReference type="PROSITE" id="PS01229">
    <property type="entry name" value="COF_2"/>
    <property type="match status" value="1"/>
</dbReference>
<dbReference type="InterPro" id="IPR036412">
    <property type="entry name" value="HAD-like_sf"/>
</dbReference>
<dbReference type="SFLD" id="SFLDS00003">
    <property type="entry name" value="Haloacid_Dehalogenase"/>
    <property type="match status" value="1"/>
</dbReference>
<dbReference type="InterPro" id="IPR000150">
    <property type="entry name" value="Cof"/>
</dbReference>
<protein>
    <recommendedName>
        <fullName evidence="3">Hydrolase Cof</fullName>
    </recommendedName>
</protein>